<proteinExistence type="predicted"/>
<dbReference type="Proteomes" id="UP001054889">
    <property type="component" value="Unassembled WGS sequence"/>
</dbReference>
<reference evidence="1" key="1">
    <citation type="journal article" date="2018" name="DNA Res.">
        <title>Multiple hybrid de novo genome assembly of finger millet, an orphan allotetraploid crop.</title>
        <authorList>
            <person name="Hatakeyama M."/>
            <person name="Aluri S."/>
            <person name="Balachadran M.T."/>
            <person name="Sivarajan S.R."/>
            <person name="Patrignani A."/>
            <person name="Gruter S."/>
            <person name="Poveda L."/>
            <person name="Shimizu-Inatsugi R."/>
            <person name="Baeten J."/>
            <person name="Francoijs K.J."/>
            <person name="Nataraja K.N."/>
            <person name="Reddy Y.A.N."/>
            <person name="Phadnis S."/>
            <person name="Ravikumar R.L."/>
            <person name="Schlapbach R."/>
            <person name="Sreeman S.M."/>
            <person name="Shimizu K.K."/>
        </authorList>
    </citation>
    <scope>NUCLEOTIDE SEQUENCE</scope>
</reference>
<dbReference type="AlphaFoldDB" id="A0AAV5DZM9"/>
<evidence type="ECO:0000313" key="2">
    <source>
        <dbReference type="Proteomes" id="UP001054889"/>
    </source>
</evidence>
<sequence>MLLQAAMAAPATSSSLAPPPPAPLRVVMAPAASCSSSSRCGARSSVPSHGAHRRHLLKLAAVSVSDPGGSLGEAKRRRSGRREAAWVAAAACEQRRPWQNGLRATVACGIERQGRDLVSLCFTGRGLRSRTGGENSGAQRFGLSRGGERIWVTTHSFVIFGSWGEKFGL</sequence>
<evidence type="ECO:0000313" key="1">
    <source>
        <dbReference type="EMBL" id="GJN15713.1"/>
    </source>
</evidence>
<gene>
    <name evidence="1" type="primary">gb02650</name>
    <name evidence="1" type="ORF">PR202_gb02650</name>
</gene>
<comment type="caution">
    <text evidence="1">The sequence shown here is derived from an EMBL/GenBank/DDBJ whole genome shotgun (WGS) entry which is preliminary data.</text>
</comment>
<protein>
    <submittedName>
        <fullName evidence="1">Uncharacterized protein</fullName>
    </submittedName>
</protein>
<dbReference type="EMBL" id="BQKI01000072">
    <property type="protein sequence ID" value="GJN15713.1"/>
    <property type="molecule type" value="Genomic_DNA"/>
</dbReference>
<accession>A0AAV5DZM9</accession>
<keyword evidence="2" id="KW-1185">Reference proteome</keyword>
<organism evidence="1 2">
    <name type="scientific">Eleusine coracana subsp. coracana</name>
    <dbReference type="NCBI Taxonomy" id="191504"/>
    <lineage>
        <taxon>Eukaryota</taxon>
        <taxon>Viridiplantae</taxon>
        <taxon>Streptophyta</taxon>
        <taxon>Embryophyta</taxon>
        <taxon>Tracheophyta</taxon>
        <taxon>Spermatophyta</taxon>
        <taxon>Magnoliopsida</taxon>
        <taxon>Liliopsida</taxon>
        <taxon>Poales</taxon>
        <taxon>Poaceae</taxon>
        <taxon>PACMAD clade</taxon>
        <taxon>Chloridoideae</taxon>
        <taxon>Cynodonteae</taxon>
        <taxon>Eleusininae</taxon>
        <taxon>Eleusine</taxon>
    </lineage>
</organism>
<name>A0AAV5DZM9_ELECO</name>
<reference evidence="1" key="2">
    <citation type="submission" date="2021-12" db="EMBL/GenBank/DDBJ databases">
        <title>Resequencing data analysis of finger millet.</title>
        <authorList>
            <person name="Hatakeyama M."/>
            <person name="Aluri S."/>
            <person name="Balachadran M.T."/>
            <person name="Sivarajan S.R."/>
            <person name="Poveda L."/>
            <person name="Shimizu-Inatsugi R."/>
            <person name="Schlapbach R."/>
            <person name="Sreeman S.M."/>
            <person name="Shimizu K.K."/>
        </authorList>
    </citation>
    <scope>NUCLEOTIDE SEQUENCE</scope>
</reference>